<keyword evidence="1" id="KW-0812">Transmembrane</keyword>
<reference evidence="3 4" key="1">
    <citation type="submission" date="2019-04" db="EMBL/GenBank/DDBJ databases">
        <title>Cohnella sp. nov., isolated from soil.</title>
        <authorList>
            <person name="Kim W."/>
        </authorList>
    </citation>
    <scope>NUCLEOTIDE SEQUENCE [LARGE SCALE GENOMIC DNA]</scope>
    <source>
        <strain evidence="3 4">CAU 1483</strain>
    </source>
</reference>
<feature type="domain" description="DUF218" evidence="2">
    <location>
        <begin position="63"/>
        <end position="193"/>
    </location>
</feature>
<dbReference type="InterPro" id="IPR003848">
    <property type="entry name" value="DUF218"/>
</dbReference>
<dbReference type="GO" id="GO:0005886">
    <property type="term" value="C:plasma membrane"/>
    <property type="evidence" value="ECO:0007669"/>
    <property type="project" value="TreeGrafter"/>
</dbReference>
<name>A0A4V5LSS6_9BACL</name>
<keyword evidence="1" id="KW-0472">Membrane</keyword>
<dbReference type="CDD" id="cd06259">
    <property type="entry name" value="YdcF-like"/>
    <property type="match status" value="1"/>
</dbReference>
<dbReference type="InterPro" id="IPR014729">
    <property type="entry name" value="Rossmann-like_a/b/a_fold"/>
</dbReference>
<dbReference type="AlphaFoldDB" id="A0A4V5LSS6"/>
<dbReference type="Proteomes" id="UP000309673">
    <property type="component" value="Unassembled WGS sequence"/>
</dbReference>
<organism evidence="3 4">
    <name type="scientific">Cohnella pontilimi</name>
    <dbReference type="NCBI Taxonomy" id="2564100"/>
    <lineage>
        <taxon>Bacteria</taxon>
        <taxon>Bacillati</taxon>
        <taxon>Bacillota</taxon>
        <taxon>Bacilli</taxon>
        <taxon>Bacillales</taxon>
        <taxon>Paenibacillaceae</taxon>
        <taxon>Cohnella</taxon>
    </lineage>
</organism>
<dbReference type="PANTHER" id="PTHR30336">
    <property type="entry name" value="INNER MEMBRANE PROTEIN, PROBABLE PERMEASE"/>
    <property type="match status" value="1"/>
</dbReference>
<protein>
    <submittedName>
        <fullName evidence="3">YdcF family protein</fullName>
    </submittedName>
</protein>
<comment type="caution">
    <text evidence="3">The sequence shown here is derived from an EMBL/GenBank/DDBJ whole genome shotgun (WGS) entry which is preliminary data.</text>
</comment>
<dbReference type="OrthoDB" id="9782395at2"/>
<dbReference type="RefSeq" id="WP_136776003.1">
    <property type="nucleotide sequence ID" value="NZ_SUPK01000001.1"/>
</dbReference>
<evidence type="ECO:0000313" key="4">
    <source>
        <dbReference type="Proteomes" id="UP000309673"/>
    </source>
</evidence>
<evidence type="ECO:0000259" key="2">
    <source>
        <dbReference type="Pfam" id="PF02698"/>
    </source>
</evidence>
<dbReference type="InterPro" id="IPR051599">
    <property type="entry name" value="Cell_Envelope_Assoc"/>
</dbReference>
<evidence type="ECO:0000313" key="3">
    <source>
        <dbReference type="EMBL" id="TJY44239.1"/>
    </source>
</evidence>
<gene>
    <name evidence="3" type="ORF">E5161_02290</name>
</gene>
<evidence type="ECO:0000256" key="1">
    <source>
        <dbReference type="SAM" id="Phobius"/>
    </source>
</evidence>
<proteinExistence type="predicted"/>
<dbReference type="EMBL" id="SUPK01000001">
    <property type="protein sequence ID" value="TJY44239.1"/>
    <property type="molecule type" value="Genomic_DNA"/>
</dbReference>
<dbReference type="Gene3D" id="3.40.50.620">
    <property type="entry name" value="HUPs"/>
    <property type="match status" value="1"/>
</dbReference>
<keyword evidence="4" id="KW-1185">Reference proteome</keyword>
<keyword evidence="1" id="KW-1133">Transmembrane helix</keyword>
<feature type="transmembrane region" description="Helical" evidence="1">
    <location>
        <begin position="24"/>
        <end position="45"/>
    </location>
</feature>
<dbReference type="Pfam" id="PF02698">
    <property type="entry name" value="DUF218"/>
    <property type="match status" value="1"/>
</dbReference>
<accession>A0A4V5LSS6</accession>
<sequence>MNDIVNAKTGVRSSGRARPRRLRILLRFAAGLFILLAIWCGLLYYKIVSFDGVPADANQIRADAGIVLGASLRNDEPSPGLRERLDHALALYRNGVFDHFIVTGGFDKKGAKLSEAEGMRDYLIKNGVSPDAIALDPKSYSTYENLRNAQQIMGEQGWRTAVIVTHRYHGARAADIAKLLGYAPVQVSVTDSKVMNMAYHEAREILAFTKWKADKLRLSLAVQHS</sequence>
<dbReference type="PANTHER" id="PTHR30336:SF20">
    <property type="entry name" value="DUF218 DOMAIN-CONTAINING PROTEIN"/>
    <property type="match status" value="1"/>
</dbReference>